<evidence type="ECO:0000313" key="1">
    <source>
        <dbReference type="EMBL" id="OYR27954.1"/>
    </source>
</evidence>
<evidence type="ECO:0000313" key="2">
    <source>
        <dbReference type="Proteomes" id="UP000216188"/>
    </source>
</evidence>
<gene>
    <name evidence="1" type="ORF">CEV34_1657</name>
</gene>
<protein>
    <submittedName>
        <fullName evidence="1">Uncharacterized protein</fullName>
    </submittedName>
</protein>
<reference evidence="1 2" key="1">
    <citation type="submission" date="2017-07" db="EMBL/GenBank/DDBJ databases">
        <title>Phylogenetic study on the rhizospheric bacterium Ochrobactrum sp. A44.</title>
        <authorList>
            <person name="Krzyzanowska D.M."/>
            <person name="Ossowicki A."/>
            <person name="Rajewska M."/>
            <person name="Maciag T."/>
            <person name="Kaczynski Z."/>
            <person name="Czerwicka M."/>
            <person name="Jafra S."/>
        </authorList>
    </citation>
    <scope>NUCLEOTIDE SEQUENCE [LARGE SCALE GENOMIC DNA]</scope>
    <source>
        <strain evidence="1 2">CCUG 30717</strain>
    </source>
</reference>
<accession>A0A256GLD5</accession>
<organism evidence="1 2">
    <name type="scientific">Brucella pseudogrignonensis</name>
    <dbReference type="NCBI Taxonomy" id="419475"/>
    <lineage>
        <taxon>Bacteria</taxon>
        <taxon>Pseudomonadati</taxon>
        <taxon>Pseudomonadota</taxon>
        <taxon>Alphaproteobacteria</taxon>
        <taxon>Hyphomicrobiales</taxon>
        <taxon>Brucellaceae</taxon>
        <taxon>Brucella/Ochrobactrum group</taxon>
        <taxon>Brucella</taxon>
    </lineage>
</organism>
<keyword evidence="2" id="KW-1185">Reference proteome</keyword>
<comment type="caution">
    <text evidence="1">The sequence shown here is derived from an EMBL/GenBank/DDBJ whole genome shotgun (WGS) entry which is preliminary data.</text>
</comment>
<dbReference type="Proteomes" id="UP000216188">
    <property type="component" value="Unassembled WGS sequence"/>
</dbReference>
<dbReference type="EMBL" id="NNRM01000017">
    <property type="protein sequence ID" value="OYR27954.1"/>
    <property type="molecule type" value="Genomic_DNA"/>
</dbReference>
<sequence length="39" mass="4727">MQFIADFYDTHNTFQFNIYETYINRISKPIKTPNLSELI</sequence>
<proteinExistence type="predicted"/>
<dbReference type="AlphaFoldDB" id="A0A256GLD5"/>
<name>A0A256GLD5_9HYPH</name>